<sequence>MANPRQRRKTRSGAANGPSAAAKRHQKKKLVRAPTVKGPEALKDKWDGKKTVRQNYAALGLLSDLKLRPSGGLAPGTEGGASLTPAASSSSATASGSGSSGKPGRGMGRIIRDAEGNVVDIIEGSAEPEDTPWGKPLKNWEDEEDEAEEEEEEEVEGPAKVTAAREESEVVKALQAVPDPGPLLRHVSELEAHWLLSLVREHGEDVDAMAMDKKLNENQKTKGEIRSRIKRAGGFEPIRTAIASQNSRQ</sequence>
<comment type="similarity">
    <text evidence="3">Belongs to the NOP16 family.</text>
</comment>
<dbReference type="EMBL" id="KZ819323">
    <property type="protein sequence ID" value="PWN22388.1"/>
    <property type="molecule type" value="Genomic_DNA"/>
</dbReference>
<dbReference type="Pfam" id="PF09420">
    <property type="entry name" value="Nop16"/>
    <property type="match status" value="1"/>
</dbReference>
<feature type="region of interest" description="Disordered" evidence="6">
    <location>
        <begin position="1"/>
        <end position="50"/>
    </location>
</feature>
<feature type="compositionally biased region" description="Basic and acidic residues" evidence="6">
    <location>
        <begin position="40"/>
        <end position="50"/>
    </location>
</feature>
<dbReference type="GO" id="GO:0005730">
    <property type="term" value="C:nucleolus"/>
    <property type="evidence" value="ECO:0007669"/>
    <property type="project" value="UniProtKB-SubCell"/>
</dbReference>
<protein>
    <recommendedName>
        <fullName evidence="4">Nucleolar protein 16</fullName>
    </recommendedName>
</protein>
<evidence type="ECO:0000256" key="3">
    <source>
        <dbReference type="ARBA" id="ARBA00008479"/>
    </source>
</evidence>
<feature type="compositionally biased region" description="Low complexity" evidence="6">
    <location>
        <begin position="80"/>
        <end position="97"/>
    </location>
</feature>
<dbReference type="GO" id="GO:0042273">
    <property type="term" value="P:ribosomal large subunit biogenesis"/>
    <property type="evidence" value="ECO:0007669"/>
    <property type="project" value="TreeGrafter"/>
</dbReference>
<evidence type="ECO:0000256" key="5">
    <source>
        <dbReference type="ARBA" id="ARBA00023242"/>
    </source>
</evidence>
<dbReference type="Proteomes" id="UP000245942">
    <property type="component" value="Unassembled WGS sequence"/>
</dbReference>
<feature type="region of interest" description="Disordered" evidence="6">
    <location>
        <begin position="63"/>
        <end position="166"/>
    </location>
</feature>
<evidence type="ECO:0000256" key="1">
    <source>
        <dbReference type="ARBA" id="ARBA00002889"/>
    </source>
</evidence>
<gene>
    <name evidence="7" type="ORF">BCV69DRAFT_281389</name>
</gene>
<comment type="subcellular location">
    <subcellularLocation>
        <location evidence="2">Nucleus</location>
        <location evidence="2">Nucleolus</location>
    </subcellularLocation>
</comment>
<dbReference type="InterPro" id="IPR019002">
    <property type="entry name" value="Ribosome_biogenesis_Nop16"/>
</dbReference>
<dbReference type="GeneID" id="37013706"/>
<name>A0A316UBZ1_9BASI</name>
<organism evidence="7 8">
    <name type="scientific">Pseudomicrostroma glucosiphilum</name>
    <dbReference type="NCBI Taxonomy" id="1684307"/>
    <lineage>
        <taxon>Eukaryota</taxon>
        <taxon>Fungi</taxon>
        <taxon>Dikarya</taxon>
        <taxon>Basidiomycota</taxon>
        <taxon>Ustilaginomycotina</taxon>
        <taxon>Exobasidiomycetes</taxon>
        <taxon>Microstromatales</taxon>
        <taxon>Microstromatales incertae sedis</taxon>
        <taxon>Pseudomicrostroma</taxon>
    </lineage>
</organism>
<dbReference type="PANTHER" id="PTHR13243:SF1">
    <property type="entry name" value="NUCLEOLAR PROTEIN 16"/>
    <property type="match status" value="1"/>
</dbReference>
<evidence type="ECO:0000256" key="6">
    <source>
        <dbReference type="SAM" id="MobiDB-lite"/>
    </source>
</evidence>
<comment type="function">
    <text evidence="1">Involved in the biogenesis of the 60S ribosomal subunit.</text>
</comment>
<proteinExistence type="inferred from homology"/>
<keyword evidence="8" id="KW-1185">Reference proteome</keyword>
<accession>A0A316UBZ1</accession>
<evidence type="ECO:0000313" key="8">
    <source>
        <dbReference type="Proteomes" id="UP000245942"/>
    </source>
</evidence>
<evidence type="ECO:0000313" key="7">
    <source>
        <dbReference type="EMBL" id="PWN22388.1"/>
    </source>
</evidence>
<feature type="compositionally biased region" description="Basic residues" evidence="6">
    <location>
        <begin position="1"/>
        <end position="11"/>
    </location>
</feature>
<keyword evidence="5" id="KW-0539">Nucleus</keyword>
<dbReference type="RefSeq" id="XP_025349548.1">
    <property type="nucleotide sequence ID" value="XM_025491972.1"/>
</dbReference>
<feature type="compositionally biased region" description="Acidic residues" evidence="6">
    <location>
        <begin position="141"/>
        <end position="156"/>
    </location>
</feature>
<dbReference type="STRING" id="1684307.A0A316UBZ1"/>
<dbReference type="PANTHER" id="PTHR13243">
    <property type="entry name" value="HSPC111 PROTEIN-RELATED"/>
    <property type="match status" value="1"/>
</dbReference>
<dbReference type="AlphaFoldDB" id="A0A316UBZ1"/>
<evidence type="ECO:0000256" key="4">
    <source>
        <dbReference type="ARBA" id="ARBA00015522"/>
    </source>
</evidence>
<reference evidence="7 8" key="1">
    <citation type="journal article" date="2018" name="Mol. Biol. Evol.">
        <title>Broad Genomic Sampling Reveals a Smut Pathogenic Ancestry of the Fungal Clade Ustilaginomycotina.</title>
        <authorList>
            <person name="Kijpornyongpan T."/>
            <person name="Mondo S.J."/>
            <person name="Barry K."/>
            <person name="Sandor L."/>
            <person name="Lee J."/>
            <person name="Lipzen A."/>
            <person name="Pangilinan J."/>
            <person name="LaButti K."/>
            <person name="Hainaut M."/>
            <person name="Henrissat B."/>
            <person name="Grigoriev I.V."/>
            <person name="Spatafora J.W."/>
            <person name="Aime M.C."/>
        </authorList>
    </citation>
    <scope>NUCLEOTIDE SEQUENCE [LARGE SCALE GENOMIC DNA]</scope>
    <source>
        <strain evidence="7 8">MCA 4718</strain>
    </source>
</reference>
<dbReference type="OrthoDB" id="285729at2759"/>
<feature type="compositionally biased region" description="Basic residues" evidence="6">
    <location>
        <begin position="22"/>
        <end position="31"/>
    </location>
</feature>
<evidence type="ECO:0000256" key="2">
    <source>
        <dbReference type="ARBA" id="ARBA00004604"/>
    </source>
</evidence>
<feature type="compositionally biased region" description="Gly residues" evidence="6">
    <location>
        <begin position="98"/>
        <end position="107"/>
    </location>
</feature>